<accession>A0ABN6VIM1</accession>
<evidence type="ECO:0008006" key="4">
    <source>
        <dbReference type="Google" id="ProtNLM"/>
    </source>
</evidence>
<evidence type="ECO:0000313" key="3">
    <source>
        <dbReference type="Proteomes" id="UP001317629"/>
    </source>
</evidence>
<feature type="region of interest" description="Disordered" evidence="1">
    <location>
        <begin position="92"/>
        <end position="111"/>
    </location>
</feature>
<dbReference type="InterPro" id="IPR017256">
    <property type="entry name" value="MmoD"/>
</dbReference>
<reference evidence="2 3" key="1">
    <citation type="journal article" date="2023" name="Int. J. Syst. Evol. Microbiol.">
        <title>Methylocystis iwaonis sp. nov., a type II methane-oxidizing bacterium from surface soil of a rice paddy field in Japan, and emended description of the genus Methylocystis (ex Whittenbury et al. 1970) Bowman et al. 1993.</title>
        <authorList>
            <person name="Kaise H."/>
            <person name="Sawadogo J.B."/>
            <person name="Alam M.S."/>
            <person name="Ueno C."/>
            <person name="Dianou D."/>
            <person name="Shinjo R."/>
            <person name="Asakawa S."/>
        </authorList>
    </citation>
    <scope>NUCLEOTIDE SEQUENCE [LARGE SCALE GENOMIC DNA]</scope>
    <source>
        <strain evidence="2 3">SS37A-Re</strain>
    </source>
</reference>
<keyword evidence="3" id="KW-1185">Reference proteome</keyword>
<proteinExistence type="predicted"/>
<evidence type="ECO:0000313" key="2">
    <source>
        <dbReference type="EMBL" id="BDV34067.1"/>
    </source>
</evidence>
<dbReference type="Proteomes" id="UP001317629">
    <property type="component" value="Chromosome"/>
</dbReference>
<protein>
    <recommendedName>
        <fullName evidence="4">Soluble methane monooxygenase-binding protein MmoD</fullName>
    </recommendedName>
</protein>
<sequence>MTLSAEHATAEQGILIHADSRYAAYTMDLDYMWRWEILRDGEFIQEGCSLSQDSAREAVAHVLSYFRRQDDAAATPGDNSLEIKRLLRAIGTPEPINDKNDTTKNELAQPE</sequence>
<dbReference type="RefSeq" id="WP_281931683.1">
    <property type="nucleotide sequence ID" value="NZ_AP027142.1"/>
</dbReference>
<dbReference type="PIRSF" id="PIRSF037664">
    <property type="entry name" value="Methane_mOase_D"/>
    <property type="match status" value="1"/>
</dbReference>
<dbReference type="NCBIfam" id="TIGR04550">
    <property type="entry name" value="sMetMonox_MmoD"/>
    <property type="match status" value="1"/>
</dbReference>
<name>A0ABN6VIM1_9HYPH</name>
<dbReference type="EMBL" id="AP027142">
    <property type="protein sequence ID" value="BDV34067.1"/>
    <property type="molecule type" value="Genomic_DNA"/>
</dbReference>
<organism evidence="2 3">
    <name type="scientific">Methylocystis iwaonis</name>
    <dbReference type="NCBI Taxonomy" id="2885079"/>
    <lineage>
        <taxon>Bacteria</taxon>
        <taxon>Pseudomonadati</taxon>
        <taxon>Pseudomonadota</taxon>
        <taxon>Alphaproteobacteria</taxon>
        <taxon>Hyphomicrobiales</taxon>
        <taxon>Methylocystaceae</taxon>
        <taxon>Methylocystis</taxon>
    </lineage>
</organism>
<gene>
    <name evidence="2" type="ORF">SS37A_15960</name>
</gene>
<evidence type="ECO:0000256" key="1">
    <source>
        <dbReference type="SAM" id="MobiDB-lite"/>
    </source>
</evidence>